<comment type="caution">
    <text evidence="10">The sequence shown here is derived from an EMBL/GenBank/DDBJ whole genome shotgun (WGS) entry which is preliminary data.</text>
</comment>
<feature type="transmembrane region" description="Helical" evidence="8">
    <location>
        <begin position="166"/>
        <end position="187"/>
    </location>
</feature>
<keyword evidence="5 8" id="KW-0812">Transmembrane</keyword>
<dbReference type="InterPro" id="IPR018076">
    <property type="entry name" value="T2SS_GspF_dom"/>
</dbReference>
<gene>
    <name evidence="10" type="ORF">I6U48_22905</name>
</gene>
<keyword evidence="3" id="KW-1003">Cell membrane</keyword>
<evidence type="ECO:0000256" key="2">
    <source>
        <dbReference type="ARBA" id="ARBA00005745"/>
    </source>
</evidence>
<dbReference type="GO" id="GO:0005886">
    <property type="term" value="C:plasma membrane"/>
    <property type="evidence" value="ECO:0007669"/>
    <property type="project" value="UniProtKB-SubCell"/>
</dbReference>
<dbReference type="InterPro" id="IPR003004">
    <property type="entry name" value="GspF/PilC"/>
</dbReference>
<protein>
    <submittedName>
        <fullName evidence="10">Type II secretion system F family protein</fullName>
    </submittedName>
</protein>
<evidence type="ECO:0000256" key="3">
    <source>
        <dbReference type="ARBA" id="ARBA00022475"/>
    </source>
</evidence>
<feature type="transmembrane region" description="Helical" evidence="8">
    <location>
        <begin position="199"/>
        <end position="231"/>
    </location>
</feature>
<evidence type="ECO:0000313" key="11">
    <source>
        <dbReference type="Proteomes" id="UP000694308"/>
    </source>
</evidence>
<keyword evidence="6 8" id="KW-1133">Transmembrane helix</keyword>
<feature type="domain" description="Type II secretion system protein GspF" evidence="9">
    <location>
        <begin position="266"/>
        <end position="388"/>
    </location>
</feature>
<sequence>MKKFVYKAWDDEFKIVKEEIEEDNLEDAVENIKSKGLKIIYVKEKTGLYKYKFLSKKLNDEVLANFCGQTAMILSSGVSLITGLEIMEEQTKSKRMKEIILEILEGIKKGNNLAAAMKNCGEFPTILTDMVMTGETSGNVDTILYNMENFYKREANIKNKIRSASVYPILIFVVAIGMMLFFNFFVFPQIKDLFADMKLPAITIFVLGIMNFLNNNYLLMISITIITIVFFEYASTIPRFSYILGKITLKAPILGGVKLDIITSRFTRSMGIFLKSGVPIVIVLDNLKLIVGNEFISQKIEKAKNELIAGAKFADSIGNEEIFEPLVTQMLKVGEETGQLDEMMFKLADIYDGKVETGIGRLMSLVEPVLTLVIGLVVGVAILGIALPIMQMTQGVK</sequence>
<keyword evidence="11" id="KW-1185">Reference proteome</keyword>
<evidence type="ECO:0000256" key="6">
    <source>
        <dbReference type="ARBA" id="ARBA00022989"/>
    </source>
</evidence>
<evidence type="ECO:0000256" key="8">
    <source>
        <dbReference type="SAM" id="Phobius"/>
    </source>
</evidence>
<comment type="subcellular location">
    <subcellularLocation>
        <location evidence="1">Cell inner membrane</location>
        <topology evidence="1">Multi-pass membrane protein</topology>
    </subcellularLocation>
</comment>
<evidence type="ECO:0000256" key="1">
    <source>
        <dbReference type="ARBA" id="ARBA00004429"/>
    </source>
</evidence>
<feature type="transmembrane region" description="Helical" evidence="8">
    <location>
        <begin position="369"/>
        <end position="390"/>
    </location>
</feature>
<evidence type="ECO:0000256" key="7">
    <source>
        <dbReference type="ARBA" id="ARBA00023136"/>
    </source>
</evidence>
<dbReference type="PANTHER" id="PTHR30012">
    <property type="entry name" value="GENERAL SECRETION PATHWAY PROTEIN"/>
    <property type="match status" value="1"/>
</dbReference>
<dbReference type="Proteomes" id="UP000694308">
    <property type="component" value="Unassembled WGS sequence"/>
</dbReference>
<keyword evidence="4" id="KW-0997">Cell inner membrane</keyword>
<evidence type="ECO:0000256" key="4">
    <source>
        <dbReference type="ARBA" id="ARBA00022519"/>
    </source>
</evidence>
<evidence type="ECO:0000256" key="5">
    <source>
        <dbReference type="ARBA" id="ARBA00022692"/>
    </source>
</evidence>
<dbReference type="PANTHER" id="PTHR30012:SF0">
    <property type="entry name" value="TYPE II SECRETION SYSTEM PROTEIN F-RELATED"/>
    <property type="match status" value="1"/>
</dbReference>
<evidence type="ECO:0000313" key="10">
    <source>
        <dbReference type="EMBL" id="MBV7275752.1"/>
    </source>
</evidence>
<dbReference type="Pfam" id="PF00482">
    <property type="entry name" value="T2SSF"/>
    <property type="match status" value="2"/>
</dbReference>
<keyword evidence="7 8" id="KW-0472">Membrane</keyword>
<name>A0A949WXB6_9CLOT</name>
<comment type="similarity">
    <text evidence="2">Belongs to the GSP F family.</text>
</comment>
<accession>A0A949WXB6</accession>
<proteinExistence type="inferred from homology"/>
<organism evidence="10 11">
    <name type="scientific">Clostridium thailandense</name>
    <dbReference type="NCBI Taxonomy" id="2794346"/>
    <lineage>
        <taxon>Bacteria</taxon>
        <taxon>Bacillati</taxon>
        <taxon>Bacillota</taxon>
        <taxon>Clostridia</taxon>
        <taxon>Eubacteriales</taxon>
        <taxon>Clostridiaceae</taxon>
        <taxon>Clostridium</taxon>
    </lineage>
</organism>
<feature type="domain" description="Type II secretion system protein GspF" evidence="9">
    <location>
        <begin position="66"/>
        <end position="188"/>
    </location>
</feature>
<dbReference type="AlphaFoldDB" id="A0A949WXB6"/>
<dbReference type="FunFam" id="1.20.81.30:FF:000001">
    <property type="entry name" value="Type II secretion system protein F"/>
    <property type="match status" value="1"/>
</dbReference>
<dbReference type="EMBL" id="JAEEGC010000135">
    <property type="protein sequence ID" value="MBV7275752.1"/>
    <property type="molecule type" value="Genomic_DNA"/>
</dbReference>
<evidence type="ECO:0000259" key="9">
    <source>
        <dbReference type="Pfam" id="PF00482"/>
    </source>
</evidence>
<dbReference type="RefSeq" id="WP_218322803.1">
    <property type="nucleotide sequence ID" value="NZ_JAEEGC010000135.1"/>
</dbReference>
<reference evidence="10" key="1">
    <citation type="submission" date="2020-12" db="EMBL/GenBank/DDBJ databases">
        <title>Clostridium thailandense sp. nov., a novel acetogenic bacterium isolated from peat land soil in Thailand.</title>
        <authorList>
            <person name="Chaikitkaew S."/>
            <person name="Birkeland N.K."/>
        </authorList>
    </citation>
    <scope>NUCLEOTIDE SEQUENCE</scope>
    <source>
        <strain evidence="10">PL3</strain>
    </source>
</reference>